<protein>
    <submittedName>
        <fullName evidence="1">Uncharacterized protein</fullName>
    </submittedName>
</protein>
<evidence type="ECO:0000313" key="2">
    <source>
        <dbReference type="Proteomes" id="UP001157186"/>
    </source>
</evidence>
<accession>A0ABQ6GS84</accession>
<comment type="caution">
    <text evidence="1">The sequence shown here is derived from an EMBL/GenBank/DDBJ whole genome shotgun (WGS) entry which is preliminary data.</text>
</comment>
<name>A0ABQ6GS84_9GAMM</name>
<dbReference type="Proteomes" id="UP001157186">
    <property type="component" value="Unassembled WGS sequence"/>
</dbReference>
<evidence type="ECO:0000313" key="1">
    <source>
        <dbReference type="EMBL" id="GLX77551.1"/>
    </source>
</evidence>
<reference evidence="1 2" key="1">
    <citation type="submission" date="2023-03" db="EMBL/GenBank/DDBJ databases">
        <title>Draft genome sequence of Thalassotalea insulae KCTC 62186T.</title>
        <authorList>
            <person name="Sawabe T."/>
        </authorList>
    </citation>
    <scope>NUCLEOTIDE SEQUENCE [LARGE SCALE GENOMIC DNA]</scope>
    <source>
        <strain evidence="1 2">KCTC 62186</strain>
    </source>
</reference>
<sequence>MVHIGLNEGGNKEKTYETLSDGEKLWVLSWHQGNENYISVFKKKRYHQMDAISVRIVANDSYDVLRAGSKKMAMEKG</sequence>
<proteinExistence type="predicted"/>
<gene>
    <name evidence="1" type="ORF">tinsulaeT_08910</name>
</gene>
<dbReference type="EMBL" id="BSST01000001">
    <property type="protein sequence ID" value="GLX77551.1"/>
    <property type="molecule type" value="Genomic_DNA"/>
</dbReference>
<dbReference type="RefSeq" id="WP_284243415.1">
    <property type="nucleotide sequence ID" value="NZ_BSST01000001.1"/>
</dbReference>
<keyword evidence="2" id="KW-1185">Reference proteome</keyword>
<organism evidence="1 2">
    <name type="scientific">Thalassotalea insulae</name>
    <dbReference type="NCBI Taxonomy" id="2056778"/>
    <lineage>
        <taxon>Bacteria</taxon>
        <taxon>Pseudomonadati</taxon>
        <taxon>Pseudomonadota</taxon>
        <taxon>Gammaproteobacteria</taxon>
        <taxon>Alteromonadales</taxon>
        <taxon>Colwelliaceae</taxon>
        <taxon>Thalassotalea</taxon>
    </lineage>
</organism>